<dbReference type="PANTHER" id="PTHR42698:SF1">
    <property type="entry name" value="GTPASE ERA, MITOCHONDRIAL"/>
    <property type="match status" value="1"/>
</dbReference>
<dbReference type="Gene3D" id="3.30.300.20">
    <property type="match status" value="1"/>
</dbReference>
<dbReference type="SUPFAM" id="SSF54814">
    <property type="entry name" value="Prokaryotic type KH domain (KH-domain type II)"/>
    <property type="match status" value="1"/>
</dbReference>
<dbReference type="CDD" id="cd22534">
    <property type="entry name" value="KH-II_Era"/>
    <property type="match status" value="1"/>
</dbReference>
<evidence type="ECO:0000256" key="2">
    <source>
        <dbReference type="ARBA" id="ARBA00020484"/>
    </source>
</evidence>
<organism evidence="11 12">
    <name type="scientific">Pseudobowmanella zhangzhouensis</name>
    <dbReference type="NCBI Taxonomy" id="1537679"/>
    <lineage>
        <taxon>Bacteria</taxon>
        <taxon>Pseudomonadati</taxon>
        <taxon>Pseudomonadota</taxon>
        <taxon>Gammaproteobacteria</taxon>
        <taxon>Alteromonadales</taxon>
        <taxon>Alteromonadaceae</taxon>
    </lineage>
</organism>
<keyword evidence="3 6" id="KW-0547">Nucleotide-binding</keyword>
<reference evidence="12" key="1">
    <citation type="journal article" date="2019" name="Int. J. Syst. Evol. Microbiol.">
        <title>The Global Catalogue of Microorganisms (GCM) 10K type strain sequencing project: providing services to taxonomists for standard genome sequencing and annotation.</title>
        <authorList>
            <consortium name="The Broad Institute Genomics Platform"/>
            <consortium name="The Broad Institute Genome Sequencing Center for Infectious Disease"/>
            <person name="Wu L."/>
            <person name="Ma J."/>
        </authorList>
    </citation>
    <scope>NUCLEOTIDE SEQUENCE [LARGE SCALE GENOMIC DNA]</scope>
    <source>
        <strain evidence="12">CGMCC 1.16031</strain>
    </source>
</reference>
<dbReference type="PROSITE" id="PS51713">
    <property type="entry name" value="G_ERA"/>
    <property type="match status" value="1"/>
</dbReference>
<evidence type="ECO:0000259" key="9">
    <source>
        <dbReference type="PROSITE" id="PS50823"/>
    </source>
</evidence>
<protein>
    <recommendedName>
        <fullName evidence="2 6">GTPase Era</fullName>
    </recommendedName>
</protein>
<feature type="region of interest" description="G4" evidence="7">
    <location>
        <begin position="127"/>
        <end position="130"/>
    </location>
</feature>
<dbReference type="CDD" id="cd04163">
    <property type="entry name" value="Era"/>
    <property type="match status" value="1"/>
</dbReference>
<dbReference type="PROSITE" id="PS50823">
    <property type="entry name" value="KH_TYPE_2"/>
    <property type="match status" value="1"/>
</dbReference>
<comment type="subcellular location">
    <subcellularLocation>
        <location evidence="6">Cytoplasm</location>
    </subcellularLocation>
    <subcellularLocation>
        <location evidence="6">Cell membrane</location>
        <topology evidence="6">Peripheral membrane protein</topology>
    </subcellularLocation>
</comment>
<evidence type="ECO:0000313" key="11">
    <source>
        <dbReference type="EMBL" id="MFC6439320.1"/>
    </source>
</evidence>
<dbReference type="InterPro" id="IPR005225">
    <property type="entry name" value="Small_GTP-bd"/>
</dbReference>
<keyword evidence="6" id="KW-0690">Ribosome biogenesis</keyword>
<evidence type="ECO:0000256" key="4">
    <source>
        <dbReference type="ARBA" id="ARBA00022884"/>
    </source>
</evidence>
<dbReference type="NCBIfam" id="TIGR00231">
    <property type="entry name" value="small_GTP"/>
    <property type="match status" value="1"/>
</dbReference>
<keyword evidence="6" id="KW-0472">Membrane</keyword>
<evidence type="ECO:0000256" key="8">
    <source>
        <dbReference type="RuleBase" id="RU003761"/>
    </source>
</evidence>
<comment type="similarity">
    <text evidence="1 6 7 8">Belongs to the TRAFAC class TrmE-Era-EngA-EngB-Septin-like GTPase superfamily. Era GTPase family.</text>
</comment>
<dbReference type="Gene3D" id="3.40.50.300">
    <property type="entry name" value="P-loop containing nucleotide triphosphate hydrolases"/>
    <property type="match status" value="1"/>
</dbReference>
<feature type="domain" description="KH type-2" evidence="9">
    <location>
        <begin position="201"/>
        <end position="286"/>
    </location>
</feature>
<feature type="region of interest" description="G3" evidence="7">
    <location>
        <begin position="65"/>
        <end position="68"/>
    </location>
</feature>
<comment type="subunit">
    <text evidence="6">Monomer.</text>
</comment>
<feature type="region of interest" description="G1" evidence="7">
    <location>
        <begin position="18"/>
        <end position="25"/>
    </location>
</feature>
<name>A0ABW1XH17_9ALTE</name>
<feature type="binding site" evidence="6">
    <location>
        <begin position="18"/>
        <end position="25"/>
    </location>
    <ligand>
        <name>GTP</name>
        <dbReference type="ChEBI" id="CHEBI:37565"/>
    </ligand>
</feature>
<proteinExistence type="inferred from homology"/>
<evidence type="ECO:0000256" key="6">
    <source>
        <dbReference type="HAMAP-Rule" id="MF_00367"/>
    </source>
</evidence>
<dbReference type="InterPro" id="IPR009019">
    <property type="entry name" value="KH_sf_prok-type"/>
</dbReference>
<evidence type="ECO:0000259" key="10">
    <source>
        <dbReference type="PROSITE" id="PS51713"/>
    </source>
</evidence>
<dbReference type="Pfam" id="PF07650">
    <property type="entry name" value="KH_2"/>
    <property type="match status" value="1"/>
</dbReference>
<evidence type="ECO:0000256" key="7">
    <source>
        <dbReference type="PROSITE-ProRule" id="PRU01050"/>
    </source>
</evidence>
<keyword evidence="6" id="KW-0699">rRNA-binding</keyword>
<evidence type="ECO:0000313" key="12">
    <source>
        <dbReference type="Proteomes" id="UP001596364"/>
    </source>
</evidence>
<evidence type="ECO:0000256" key="5">
    <source>
        <dbReference type="ARBA" id="ARBA00023134"/>
    </source>
</evidence>
<dbReference type="HAMAP" id="MF_00367">
    <property type="entry name" value="GTPase_Era"/>
    <property type="match status" value="1"/>
</dbReference>
<dbReference type="PRINTS" id="PR00326">
    <property type="entry name" value="GTP1OBG"/>
</dbReference>
<accession>A0ABW1XH17</accession>
<evidence type="ECO:0000256" key="1">
    <source>
        <dbReference type="ARBA" id="ARBA00007921"/>
    </source>
</evidence>
<keyword evidence="6" id="KW-0963">Cytoplasm</keyword>
<comment type="caution">
    <text evidence="11">The sequence shown here is derived from an EMBL/GenBank/DDBJ whole genome shotgun (WGS) entry which is preliminary data.</text>
</comment>
<keyword evidence="6" id="KW-1003">Cell membrane</keyword>
<dbReference type="InterPro" id="IPR015946">
    <property type="entry name" value="KH_dom-like_a/b"/>
</dbReference>
<dbReference type="Proteomes" id="UP001596364">
    <property type="component" value="Unassembled WGS sequence"/>
</dbReference>
<dbReference type="RefSeq" id="WP_131257385.1">
    <property type="nucleotide sequence ID" value="NZ_JBHSUS010000001.1"/>
</dbReference>
<feature type="binding site" evidence="6">
    <location>
        <begin position="65"/>
        <end position="69"/>
    </location>
    <ligand>
        <name>GTP</name>
        <dbReference type="ChEBI" id="CHEBI:37565"/>
    </ligand>
</feature>
<dbReference type="NCBIfam" id="NF000908">
    <property type="entry name" value="PRK00089.1"/>
    <property type="match status" value="1"/>
</dbReference>
<dbReference type="InterPro" id="IPR005662">
    <property type="entry name" value="GTPase_Era-like"/>
</dbReference>
<keyword evidence="5 6" id="KW-0342">GTP-binding</keyword>
<feature type="region of interest" description="G5" evidence="7">
    <location>
        <begin position="157"/>
        <end position="159"/>
    </location>
</feature>
<dbReference type="InterPro" id="IPR030388">
    <property type="entry name" value="G_ERA_dom"/>
</dbReference>
<feature type="binding site" evidence="6">
    <location>
        <begin position="127"/>
        <end position="130"/>
    </location>
    <ligand>
        <name>GTP</name>
        <dbReference type="ChEBI" id="CHEBI:37565"/>
    </ligand>
</feature>
<feature type="region of interest" description="G2" evidence="7">
    <location>
        <begin position="44"/>
        <end position="48"/>
    </location>
</feature>
<dbReference type="InterPro" id="IPR006073">
    <property type="entry name" value="GTP-bd"/>
</dbReference>
<feature type="domain" description="Era-type G" evidence="10">
    <location>
        <begin position="10"/>
        <end position="178"/>
    </location>
</feature>
<comment type="function">
    <text evidence="6">An essential GTPase that binds both GDP and GTP, with rapid nucleotide exchange. Plays a role in 16S rRNA processing and 30S ribosomal subunit biogenesis and possibly also in cell cycle regulation and energy metabolism.</text>
</comment>
<dbReference type="EMBL" id="JBHSUS010000001">
    <property type="protein sequence ID" value="MFC6439320.1"/>
    <property type="molecule type" value="Genomic_DNA"/>
</dbReference>
<keyword evidence="4 6" id="KW-0694">RNA-binding</keyword>
<dbReference type="PANTHER" id="PTHR42698">
    <property type="entry name" value="GTPASE ERA"/>
    <property type="match status" value="1"/>
</dbReference>
<gene>
    <name evidence="6 11" type="primary">era</name>
    <name evidence="11" type="ORF">ACFP85_04050</name>
</gene>
<dbReference type="Pfam" id="PF01926">
    <property type="entry name" value="MMR_HSR1"/>
    <property type="match status" value="1"/>
</dbReference>
<evidence type="ECO:0000256" key="3">
    <source>
        <dbReference type="ARBA" id="ARBA00022741"/>
    </source>
</evidence>
<dbReference type="InterPro" id="IPR027417">
    <property type="entry name" value="P-loop_NTPase"/>
</dbReference>
<dbReference type="SUPFAM" id="SSF52540">
    <property type="entry name" value="P-loop containing nucleoside triphosphate hydrolases"/>
    <property type="match status" value="1"/>
</dbReference>
<keyword evidence="12" id="KW-1185">Reference proteome</keyword>
<sequence length="303" mass="34763">MQDNQEPTQYCGLVAIVGRPNVGKSTLLNKLLGQKVSITSRKPQTTRHRIMGIDTEGEYQTIYVDTPGLHREEKRAINRYMNRAASSSLQDVGLVLFVVEGTRWTDDDDMVLSKLQDCNLPVWLLVNKSDNVRDKTSMLPHLQMLAAKYPFEQIMPISAKQGKNIKQLRELVRNSLPEGEHFYPEEYITDRSQRFMAAEIIREKLMRFTGDELPYSVTVEIEQFKMTENGVFRINGLILIERDSQKPMIIGKGGSRLKTIGAEARMDMERLFDTKVFLELWVKVKSGWADDERALRSLGYGED</sequence>
<dbReference type="InterPro" id="IPR004044">
    <property type="entry name" value="KH_dom_type_2"/>
</dbReference>
<dbReference type="NCBIfam" id="TIGR00436">
    <property type="entry name" value="era"/>
    <property type="match status" value="1"/>
</dbReference>